<dbReference type="GO" id="GO:0005634">
    <property type="term" value="C:nucleus"/>
    <property type="evidence" value="ECO:0007669"/>
    <property type="project" value="UniProtKB-SubCell"/>
</dbReference>
<evidence type="ECO:0000256" key="4">
    <source>
        <dbReference type="PROSITE-ProRule" id="PRU00401"/>
    </source>
</evidence>
<dbReference type="PANTHER" id="PTHR22793">
    <property type="entry name" value="MYOCARDIN-RELATED TRANSCRIPTION FACTOR-RELATED"/>
    <property type="match status" value="1"/>
</dbReference>
<feature type="repeat" description="RPEL" evidence="4">
    <location>
        <begin position="10"/>
        <end position="35"/>
    </location>
</feature>
<evidence type="ECO:0000256" key="1">
    <source>
        <dbReference type="ARBA" id="ARBA00004123"/>
    </source>
</evidence>
<dbReference type="Gene3D" id="6.10.150.10">
    <property type="match status" value="1"/>
</dbReference>
<evidence type="ECO:0000313" key="6">
    <source>
        <dbReference type="EMBL" id="KIY50180.1"/>
    </source>
</evidence>
<reference evidence="6 7" key="1">
    <citation type="journal article" date="2015" name="Fungal Genet. Biol.">
        <title>Evolution of novel wood decay mechanisms in Agaricales revealed by the genome sequences of Fistulina hepatica and Cylindrobasidium torrendii.</title>
        <authorList>
            <person name="Floudas D."/>
            <person name="Held B.W."/>
            <person name="Riley R."/>
            <person name="Nagy L.G."/>
            <person name="Koehler G."/>
            <person name="Ransdell A.S."/>
            <person name="Younus H."/>
            <person name="Chow J."/>
            <person name="Chiniquy J."/>
            <person name="Lipzen A."/>
            <person name="Tritt A."/>
            <person name="Sun H."/>
            <person name="Haridas S."/>
            <person name="LaButti K."/>
            <person name="Ohm R.A."/>
            <person name="Kues U."/>
            <person name="Blanchette R.A."/>
            <person name="Grigoriev I.V."/>
            <person name="Minto R.E."/>
            <person name="Hibbett D.S."/>
        </authorList>
    </citation>
    <scope>NUCLEOTIDE SEQUENCE [LARGE SCALE GENOMIC DNA]</scope>
    <source>
        <strain evidence="6 7">ATCC 64428</strain>
    </source>
</reference>
<evidence type="ECO:0000256" key="3">
    <source>
        <dbReference type="ARBA" id="ARBA00023242"/>
    </source>
</evidence>
<keyword evidence="3" id="KW-0539">Nucleus</keyword>
<dbReference type="InterPro" id="IPR004018">
    <property type="entry name" value="RPEL_repeat"/>
</dbReference>
<keyword evidence="2" id="KW-0677">Repeat</keyword>
<keyword evidence="7" id="KW-1185">Reference proteome</keyword>
<dbReference type="GO" id="GO:0045944">
    <property type="term" value="P:positive regulation of transcription by RNA polymerase II"/>
    <property type="evidence" value="ECO:0007669"/>
    <property type="project" value="TreeGrafter"/>
</dbReference>
<dbReference type="Pfam" id="PF02755">
    <property type="entry name" value="RPEL"/>
    <property type="match status" value="2"/>
</dbReference>
<comment type="subcellular location">
    <subcellularLocation>
        <location evidence="1">Nucleus</location>
    </subcellularLocation>
</comment>
<dbReference type="InterPro" id="IPR043451">
    <property type="entry name" value="Myocardin-like"/>
</dbReference>
<evidence type="ECO:0008006" key="8">
    <source>
        <dbReference type="Google" id="ProtNLM"/>
    </source>
</evidence>
<evidence type="ECO:0000256" key="5">
    <source>
        <dbReference type="SAM" id="MobiDB-lite"/>
    </source>
</evidence>
<name>A0A0D7AIL8_9AGAR</name>
<dbReference type="PANTHER" id="PTHR22793:SF12">
    <property type="entry name" value="MYOCARDIN-RELATED TRANSCRIPTION FACTOR, ISOFORM H"/>
    <property type="match status" value="1"/>
</dbReference>
<evidence type="ECO:0000313" key="7">
    <source>
        <dbReference type="Proteomes" id="UP000054144"/>
    </source>
</evidence>
<organism evidence="6 7">
    <name type="scientific">Fistulina hepatica ATCC 64428</name>
    <dbReference type="NCBI Taxonomy" id="1128425"/>
    <lineage>
        <taxon>Eukaryota</taxon>
        <taxon>Fungi</taxon>
        <taxon>Dikarya</taxon>
        <taxon>Basidiomycota</taxon>
        <taxon>Agaricomycotina</taxon>
        <taxon>Agaricomycetes</taxon>
        <taxon>Agaricomycetidae</taxon>
        <taxon>Agaricales</taxon>
        <taxon>Fistulinaceae</taxon>
        <taxon>Fistulina</taxon>
    </lineage>
</organism>
<dbReference type="OrthoDB" id="197676at2759"/>
<dbReference type="AlphaFoldDB" id="A0A0D7AIL8"/>
<dbReference type="PROSITE" id="PS51073">
    <property type="entry name" value="RPEL"/>
    <property type="match status" value="1"/>
</dbReference>
<gene>
    <name evidence="6" type="ORF">FISHEDRAFT_39425</name>
</gene>
<dbReference type="GO" id="GO:0003713">
    <property type="term" value="F:transcription coactivator activity"/>
    <property type="evidence" value="ECO:0007669"/>
    <property type="project" value="TreeGrafter"/>
</dbReference>
<feature type="compositionally biased region" description="Basic and acidic residues" evidence="5">
    <location>
        <begin position="11"/>
        <end position="21"/>
    </location>
</feature>
<evidence type="ECO:0000256" key="2">
    <source>
        <dbReference type="ARBA" id="ARBA00022737"/>
    </source>
</evidence>
<accession>A0A0D7AIL8</accession>
<dbReference type="Proteomes" id="UP000054144">
    <property type="component" value="Unassembled WGS sequence"/>
</dbReference>
<dbReference type="SMART" id="SM00707">
    <property type="entry name" value="RPEL"/>
    <property type="match status" value="2"/>
</dbReference>
<feature type="region of interest" description="Disordered" evidence="5">
    <location>
        <begin position="1"/>
        <end position="21"/>
    </location>
</feature>
<protein>
    <recommendedName>
        <fullName evidence="8">RPEL repeat protein</fullName>
    </recommendedName>
</protein>
<dbReference type="EMBL" id="KN881676">
    <property type="protein sequence ID" value="KIY50180.1"/>
    <property type="molecule type" value="Genomic_DNA"/>
</dbReference>
<sequence length="96" mass="10550">KPSIDQGTLEGLERRLSNRPEKSDLVDRGILKDDKGVAPSLIAAREKLKRSQLEDKLGNALQHRPKPDELVDAGILQGPSTIHDIGLHLTPSIQLM</sequence>
<feature type="non-terminal residue" evidence="6">
    <location>
        <position position="1"/>
    </location>
</feature>
<proteinExistence type="predicted"/>